<dbReference type="RefSeq" id="WP_130101111.1">
    <property type="nucleotide sequence ID" value="NZ_SDWW01000004.1"/>
</dbReference>
<evidence type="ECO:0000313" key="1">
    <source>
        <dbReference type="EMBL" id="RYV52617.1"/>
    </source>
</evidence>
<sequence length="63" mass="7317">MAGTEGPRTYWFNIVTKQVEEGHHSGWQDLMGPYSTREAAEHALEQAAVRNKVWDEQDEQDER</sequence>
<reference evidence="1 2" key="1">
    <citation type="submission" date="2019-01" db="EMBL/GenBank/DDBJ databases">
        <title>Novel species of Cellulomonas.</title>
        <authorList>
            <person name="Liu Q."/>
            <person name="Xin Y.-H."/>
        </authorList>
    </citation>
    <scope>NUCLEOTIDE SEQUENCE [LARGE SCALE GENOMIC DNA]</scope>
    <source>
        <strain evidence="1 2">HLT2-17</strain>
    </source>
</reference>
<protein>
    <submittedName>
        <fullName evidence="1">SPOR domain-containing protein</fullName>
    </submittedName>
</protein>
<dbReference type="OrthoDB" id="3268477at2"/>
<name>A0A4Q5N6L7_9MICO</name>
<dbReference type="Proteomes" id="UP000293764">
    <property type="component" value="Unassembled WGS sequence"/>
</dbReference>
<accession>A0A4Q5N6L7</accession>
<evidence type="ECO:0000313" key="2">
    <source>
        <dbReference type="Proteomes" id="UP000293764"/>
    </source>
</evidence>
<dbReference type="EMBL" id="SDWW01000004">
    <property type="protein sequence ID" value="RYV52617.1"/>
    <property type="molecule type" value="Genomic_DNA"/>
</dbReference>
<dbReference type="AlphaFoldDB" id="A0A4Q5N6L7"/>
<organism evidence="1 2">
    <name type="scientific">Pengzhenrongella frigida</name>
    <dbReference type="NCBI Taxonomy" id="1259133"/>
    <lineage>
        <taxon>Bacteria</taxon>
        <taxon>Bacillati</taxon>
        <taxon>Actinomycetota</taxon>
        <taxon>Actinomycetes</taxon>
        <taxon>Micrococcales</taxon>
        <taxon>Pengzhenrongella</taxon>
    </lineage>
</organism>
<proteinExistence type="predicted"/>
<gene>
    <name evidence="1" type="ORF">EUA98_02665</name>
</gene>
<comment type="caution">
    <text evidence="1">The sequence shown here is derived from an EMBL/GenBank/DDBJ whole genome shotgun (WGS) entry which is preliminary data.</text>
</comment>
<keyword evidence="2" id="KW-1185">Reference proteome</keyword>